<organism evidence="2 3">
    <name type="scientific">Mya arenaria</name>
    <name type="common">Soft-shell clam</name>
    <dbReference type="NCBI Taxonomy" id="6604"/>
    <lineage>
        <taxon>Eukaryota</taxon>
        <taxon>Metazoa</taxon>
        <taxon>Spiralia</taxon>
        <taxon>Lophotrochozoa</taxon>
        <taxon>Mollusca</taxon>
        <taxon>Bivalvia</taxon>
        <taxon>Autobranchia</taxon>
        <taxon>Heteroconchia</taxon>
        <taxon>Euheterodonta</taxon>
        <taxon>Imparidentia</taxon>
        <taxon>Neoheterodontei</taxon>
        <taxon>Myida</taxon>
        <taxon>Myoidea</taxon>
        <taxon>Myidae</taxon>
        <taxon>Mya</taxon>
    </lineage>
</organism>
<keyword evidence="1" id="KW-0812">Transmembrane</keyword>
<keyword evidence="3" id="KW-1185">Reference proteome</keyword>
<feature type="transmembrane region" description="Helical" evidence="1">
    <location>
        <begin position="118"/>
        <end position="141"/>
    </location>
</feature>
<feature type="transmembrane region" description="Helical" evidence="1">
    <location>
        <begin position="184"/>
        <end position="205"/>
    </location>
</feature>
<keyword evidence="1" id="KW-0472">Membrane</keyword>
<sequence length="221" mass="24694">MWVDPIQPLNRGQGTLQASHQRDDLSHAMFIFQLLQKGMIFTALVVGVICCGHLVFVRRKYCRNTTTLLAVVLPGFFHLIACVKVLIIAEKNTVIRGKEGTPSVGLCLDYLMTANFKWSVSSCLAYAGILSCIITGSFFVINRVPQYSSLQVAQHSPVTLGTPGNQHIEVFLSVCQKNVYEERWAILAEYLLIYIPVIVTVLAALCMNKTKQTDYIRKVLL</sequence>
<feature type="transmembrane region" description="Helical" evidence="1">
    <location>
        <begin position="38"/>
        <end position="56"/>
    </location>
</feature>
<keyword evidence="1" id="KW-1133">Transmembrane helix</keyword>
<protein>
    <recommendedName>
        <fullName evidence="4">G-protein coupled receptors family 1 profile domain-containing protein</fullName>
    </recommendedName>
</protein>
<dbReference type="EMBL" id="CP111019">
    <property type="protein sequence ID" value="WAR13661.1"/>
    <property type="molecule type" value="Genomic_DNA"/>
</dbReference>
<evidence type="ECO:0000313" key="3">
    <source>
        <dbReference type="Proteomes" id="UP001164746"/>
    </source>
</evidence>
<reference evidence="2" key="1">
    <citation type="submission" date="2022-11" db="EMBL/GenBank/DDBJ databases">
        <title>Centuries of genome instability and evolution in soft-shell clam transmissible cancer (bioRxiv).</title>
        <authorList>
            <person name="Hart S.F.M."/>
            <person name="Yonemitsu M.A."/>
            <person name="Giersch R.M."/>
            <person name="Beal B.F."/>
            <person name="Arriagada G."/>
            <person name="Davis B.W."/>
            <person name="Ostrander E.A."/>
            <person name="Goff S.P."/>
            <person name="Metzger M.J."/>
        </authorList>
    </citation>
    <scope>NUCLEOTIDE SEQUENCE</scope>
    <source>
        <strain evidence="2">MELC-2E11</strain>
        <tissue evidence="2">Siphon/mantle</tissue>
    </source>
</reference>
<accession>A0ABY7F2U5</accession>
<gene>
    <name evidence="2" type="ORF">MAR_027841</name>
</gene>
<name>A0ABY7F2U5_MYAAR</name>
<feature type="transmembrane region" description="Helical" evidence="1">
    <location>
        <begin position="68"/>
        <end position="89"/>
    </location>
</feature>
<evidence type="ECO:0000256" key="1">
    <source>
        <dbReference type="SAM" id="Phobius"/>
    </source>
</evidence>
<evidence type="ECO:0008006" key="4">
    <source>
        <dbReference type="Google" id="ProtNLM"/>
    </source>
</evidence>
<dbReference type="Proteomes" id="UP001164746">
    <property type="component" value="Chromosome 8"/>
</dbReference>
<proteinExistence type="predicted"/>
<evidence type="ECO:0000313" key="2">
    <source>
        <dbReference type="EMBL" id="WAR13661.1"/>
    </source>
</evidence>